<feature type="domain" description="VanZ-like" evidence="2">
    <location>
        <begin position="112"/>
        <end position="185"/>
    </location>
</feature>
<evidence type="ECO:0000259" key="2">
    <source>
        <dbReference type="Pfam" id="PF04892"/>
    </source>
</evidence>
<evidence type="ECO:0000313" key="4">
    <source>
        <dbReference type="Proteomes" id="UP000265742"/>
    </source>
</evidence>
<evidence type="ECO:0000313" key="3">
    <source>
        <dbReference type="EMBL" id="RIX26636.1"/>
    </source>
</evidence>
<dbReference type="AlphaFoldDB" id="A0A3A1TSF3"/>
<keyword evidence="1" id="KW-1133">Transmembrane helix</keyword>
<organism evidence="3 4">
    <name type="scientific">Amnibacterium setariae</name>
    <dbReference type="NCBI Taxonomy" id="2306585"/>
    <lineage>
        <taxon>Bacteria</taxon>
        <taxon>Bacillati</taxon>
        <taxon>Actinomycetota</taxon>
        <taxon>Actinomycetes</taxon>
        <taxon>Micrococcales</taxon>
        <taxon>Microbacteriaceae</taxon>
        <taxon>Amnibacterium</taxon>
    </lineage>
</organism>
<reference evidence="4" key="1">
    <citation type="submission" date="2018-09" db="EMBL/GenBank/DDBJ databases">
        <authorList>
            <person name="Kim I."/>
        </authorList>
    </citation>
    <scope>NUCLEOTIDE SEQUENCE [LARGE SCALE GENOMIC DNA]</scope>
    <source>
        <strain evidence="4">DD4a</strain>
    </source>
</reference>
<dbReference type="Pfam" id="PF04892">
    <property type="entry name" value="VanZ"/>
    <property type="match status" value="1"/>
</dbReference>
<feature type="transmembrane region" description="Helical" evidence="1">
    <location>
        <begin position="140"/>
        <end position="158"/>
    </location>
</feature>
<dbReference type="InterPro" id="IPR006976">
    <property type="entry name" value="VanZ-like"/>
</dbReference>
<feature type="transmembrane region" description="Helical" evidence="1">
    <location>
        <begin position="66"/>
        <end position="86"/>
    </location>
</feature>
<evidence type="ECO:0000256" key="1">
    <source>
        <dbReference type="SAM" id="Phobius"/>
    </source>
</evidence>
<keyword evidence="4" id="KW-1185">Reference proteome</keyword>
<dbReference type="Proteomes" id="UP000265742">
    <property type="component" value="Unassembled WGS sequence"/>
</dbReference>
<proteinExistence type="predicted"/>
<dbReference type="EMBL" id="QXTG01000003">
    <property type="protein sequence ID" value="RIX26636.1"/>
    <property type="molecule type" value="Genomic_DNA"/>
</dbReference>
<protein>
    <submittedName>
        <fullName evidence="3">VanZ family protein</fullName>
    </submittedName>
</protein>
<sequence length="207" mass="21479">MAPVGAEAGSVTVLDRVMRVLLLLPAIQSGARWTCAASSLAPVRRRARTAPGALAAYGARMRRPRLLRVLAAAAALLVLVVLLAPAHTDLPIAWLSASHLLGNAAAGGTPLWWALEDLANIALFAPLGAALALRLRPVPAWLVAVAASACCETAQLWIPTRHASVLDVAMNTIGAAAGVVLVRLAKRTTARRAAQASATRPHSVQAQ</sequence>
<gene>
    <name evidence="3" type="ORF">D1781_17130</name>
</gene>
<comment type="caution">
    <text evidence="3">The sequence shown here is derived from an EMBL/GenBank/DDBJ whole genome shotgun (WGS) entry which is preliminary data.</text>
</comment>
<name>A0A3A1TSF3_9MICO</name>
<accession>A0A3A1TSF3</accession>
<feature type="transmembrane region" description="Helical" evidence="1">
    <location>
        <begin position="164"/>
        <end position="185"/>
    </location>
</feature>
<keyword evidence="1" id="KW-0812">Transmembrane</keyword>
<keyword evidence="1" id="KW-0472">Membrane</keyword>
<feature type="transmembrane region" description="Helical" evidence="1">
    <location>
        <begin position="111"/>
        <end position="133"/>
    </location>
</feature>